<evidence type="ECO:0000313" key="1">
    <source>
        <dbReference type="EMBL" id="ETK79751.1"/>
    </source>
</evidence>
<gene>
    <name evidence="1" type="ORF">L915_14413</name>
</gene>
<protein>
    <submittedName>
        <fullName evidence="1">Uncharacterized protein</fullName>
    </submittedName>
</protein>
<accession>W2GC09</accession>
<dbReference type="AlphaFoldDB" id="W2GC09"/>
<reference evidence="1" key="1">
    <citation type="submission" date="2013-11" db="EMBL/GenBank/DDBJ databases">
        <title>The Genome Sequence of Phytophthora parasitica CJ02B3.</title>
        <authorList>
            <consortium name="The Broad Institute Genomics Platform"/>
            <person name="Russ C."/>
            <person name="Tyler B."/>
            <person name="Panabieres F."/>
            <person name="Shan W."/>
            <person name="Tripathy S."/>
            <person name="Grunwald N."/>
            <person name="Machado M."/>
            <person name="Johnson C.S."/>
            <person name="Arredondo F."/>
            <person name="Hong C."/>
            <person name="Coffey M."/>
            <person name="Young S.K."/>
            <person name="Zeng Q."/>
            <person name="Gargeya S."/>
            <person name="Fitzgerald M."/>
            <person name="Abouelleil A."/>
            <person name="Alvarado L."/>
            <person name="Chapman S.B."/>
            <person name="Gainer-Dewar J."/>
            <person name="Goldberg J."/>
            <person name="Griggs A."/>
            <person name="Gujja S."/>
            <person name="Hansen M."/>
            <person name="Howarth C."/>
            <person name="Imamovic A."/>
            <person name="Ireland A."/>
            <person name="Larimer J."/>
            <person name="McCowan C."/>
            <person name="Murphy C."/>
            <person name="Pearson M."/>
            <person name="Poon T.W."/>
            <person name="Priest M."/>
            <person name="Roberts A."/>
            <person name="Saif S."/>
            <person name="Shea T."/>
            <person name="Sykes S."/>
            <person name="Wortman J."/>
            <person name="Nusbaum C."/>
            <person name="Birren B."/>
        </authorList>
    </citation>
    <scope>NUCLEOTIDE SEQUENCE [LARGE SCALE GENOMIC DNA]</scope>
    <source>
        <strain evidence="1">CJ02B3</strain>
    </source>
</reference>
<dbReference type="Proteomes" id="UP000053236">
    <property type="component" value="Unassembled WGS sequence"/>
</dbReference>
<name>W2GC09_PHYNI</name>
<organism evidence="1">
    <name type="scientific">Phytophthora nicotianae</name>
    <name type="common">Potato buckeye rot agent</name>
    <name type="synonym">Phytophthora parasitica</name>
    <dbReference type="NCBI Taxonomy" id="4792"/>
    <lineage>
        <taxon>Eukaryota</taxon>
        <taxon>Sar</taxon>
        <taxon>Stramenopiles</taxon>
        <taxon>Oomycota</taxon>
        <taxon>Peronosporomycetes</taxon>
        <taxon>Peronosporales</taxon>
        <taxon>Peronosporaceae</taxon>
        <taxon>Phytophthora</taxon>
    </lineage>
</organism>
<sequence>MNKRSTSQKLDISTFPSISVLIYVNVQLCALAYSASPISHRGIGSGGGDGAI</sequence>
<dbReference type="EMBL" id="KI687834">
    <property type="protein sequence ID" value="ETK79751.1"/>
    <property type="molecule type" value="Genomic_DNA"/>
</dbReference>
<proteinExistence type="predicted"/>